<sequence length="122" mass="14241">MEFFNNSNKDLKNLSTNLSRIIMNRLEELEINQTLMNALRYKRIYSNGSLIYYIIDSDIPQKSEILKNSIPTDFNKLVSVNAIEAGDFSLQWPSDDPLSEDYNKPKFLLEKLKFILRACDGW</sequence>
<dbReference type="Proteomes" id="UP000012159">
    <property type="component" value="Unassembled WGS sequence"/>
</dbReference>
<organism evidence="1 2">
    <name type="scientific">Leptospira borgpetersenii serovar Pomona str. 200901868</name>
    <dbReference type="NCBI Taxonomy" id="1192866"/>
    <lineage>
        <taxon>Bacteria</taxon>
        <taxon>Pseudomonadati</taxon>
        <taxon>Spirochaetota</taxon>
        <taxon>Spirochaetia</taxon>
        <taxon>Leptospirales</taxon>
        <taxon>Leptospiraceae</taxon>
        <taxon>Leptospira</taxon>
    </lineage>
</organism>
<proteinExistence type="predicted"/>
<dbReference type="STRING" id="1192866.LEP1GSC133_0665"/>
<gene>
    <name evidence="1" type="ORF">LEP1GSC133_0665</name>
</gene>
<dbReference type="AlphaFoldDB" id="M6W1N3"/>
<evidence type="ECO:0000313" key="1">
    <source>
        <dbReference type="EMBL" id="EMO61336.1"/>
    </source>
</evidence>
<accession>M6W1N3</accession>
<protein>
    <submittedName>
        <fullName evidence="1">Uncharacterized protein</fullName>
    </submittedName>
</protein>
<dbReference type="EMBL" id="AKWF02000099">
    <property type="protein sequence ID" value="EMO61336.1"/>
    <property type="molecule type" value="Genomic_DNA"/>
</dbReference>
<name>M6W1N3_LEPBO</name>
<evidence type="ECO:0000313" key="2">
    <source>
        <dbReference type="Proteomes" id="UP000012159"/>
    </source>
</evidence>
<comment type="caution">
    <text evidence="1">The sequence shown here is derived from an EMBL/GenBank/DDBJ whole genome shotgun (WGS) entry which is preliminary data.</text>
</comment>
<reference evidence="1 2" key="1">
    <citation type="submission" date="2013-01" db="EMBL/GenBank/DDBJ databases">
        <authorList>
            <person name="Harkins D.M."/>
            <person name="Durkin A.S."/>
            <person name="Brinkac L.M."/>
            <person name="Haft D.H."/>
            <person name="Selengut J.D."/>
            <person name="Sanka R."/>
            <person name="DePew J."/>
            <person name="Purushe J."/>
            <person name="Picardeau M."/>
            <person name="Werts C."/>
            <person name="Goarant C."/>
            <person name="Vinetz J.M."/>
            <person name="Sutton G.G."/>
            <person name="Nierman W.C."/>
            <person name="Fouts D.E."/>
        </authorList>
    </citation>
    <scope>NUCLEOTIDE SEQUENCE [LARGE SCALE GENOMIC DNA]</scope>
    <source>
        <strain evidence="1 2">200901868</strain>
    </source>
</reference>